<dbReference type="AlphaFoldDB" id="A0A0D2DI57"/>
<protein>
    <submittedName>
        <fullName evidence="2">Uncharacterized protein</fullName>
    </submittedName>
</protein>
<dbReference type="EMBL" id="KN847040">
    <property type="protein sequence ID" value="KIW35414.1"/>
    <property type="molecule type" value="Genomic_DNA"/>
</dbReference>
<dbReference type="Proteomes" id="UP000054466">
    <property type="component" value="Unassembled WGS sequence"/>
</dbReference>
<dbReference type="GeneID" id="27341305"/>
<accession>A0A0D2DI57</accession>
<feature type="region of interest" description="Disordered" evidence="1">
    <location>
        <begin position="1"/>
        <end position="28"/>
    </location>
</feature>
<evidence type="ECO:0000313" key="2">
    <source>
        <dbReference type="EMBL" id="KIW35414.1"/>
    </source>
</evidence>
<feature type="region of interest" description="Disordered" evidence="1">
    <location>
        <begin position="65"/>
        <end position="112"/>
    </location>
</feature>
<sequence length="246" mass="27649">MMSSPSNNVFSQVRSKLRQSRSSMMLSSSTHSQFEQTNWENVPVAFQPVERAEVRVVHGYYLDRPLPGPPPRPRTTSPPAFEHRPAVDIGSLRNPTPRTHRSRSAEIAQREWSSFDGRDSTFQNKRASVNIAIALPPDHLDPPPPYSRYPSPPSARPEYPASPQPPRVREQPFIKPYNPVDYVSQPSQAARRMPEEIPMIAAPEPPTPVSPINALDLQYLAMRRPPATDSNVTIDGLLGHPMLQQR</sequence>
<feature type="compositionally biased region" description="Pro residues" evidence="1">
    <location>
        <begin position="142"/>
        <end position="166"/>
    </location>
</feature>
<keyword evidence="3" id="KW-1185">Reference proteome</keyword>
<dbReference type="OrthoDB" id="4155399at2759"/>
<feature type="compositionally biased region" description="Polar residues" evidence="1">
    <location>
        <begin position="1"/>
        <end position="14"/>
    </location>
</feature>
<dbReference type="HOGENOM" id="CLU_075341_0_0_1"/>
<evidence type="ECO:0000313" key="3">
    <source>
        <dbReference type="Proteomes" id="UP000054466"/>
    </source>
</evidence>
<name>A0A0D2DI57_9EURO</name>
<dbReference type="RefSeq" id="XP_016255630.1">
    <property type="nucleotide sequence ID" value="XM_016388702.1"/>
</dbReference>
<reference evidence="2 3" key="1">
    <citation type="submission" date="2015-01" db="EMBL/GenBank/DDBJ databases">
        <title>The Genome Sequence of Cladophialophora immunda CBS83496.</title>
        <authorList>
            <consortium name="The Broad Institute Genomics Platform"/>
            <person name="Cuomo C."/>
            <person name="de Hoog S."/>
            <person name="Gorbushina A."/>
            <person name="Stielow B."/>
            <person name="Teixiera M."/>
            <person name="Abouelleil A."/>
            <person name="Chapman S.B."/>
            <person name="Priest M."/>
            <person name="Young S.K."/>
            <person name="Wortman J."/>
            <person name="Nusbaum C."/>
            <person name="Birren B."/>
        </authorList>
    </citation>
    <scope>NUCLEOTIDE SEQUENCE [LARGE SCALE GENOMIC DNA]</scope>
    <source>
        <strain evidence="2 3">CBS 83496</strain>
    </source>
</reference>
<evidence type="ECO:0000256" key="1">
    <source>
        <dbReference type="SAM" id="MobiDB-lite"/>
    </source>
</evidence>
<dbReference type="VEuPathDB" id="FungiDB:PV07_02111"/>
<gene>
    <name evidence="2" type="ORF">PV07_02111</name>
</gene>
<organism evidence="2 3">
    <name type="scientific">Cladophialophora immunda</name>
    <dbReference type="NCBI Taxonomy" id="569365"/>
    <lineage>
        <taxon>Eukaryota</taxon>
        <taxon>Fungi</taxon>
        <taxon>Dikarya</taxon>
        <taxon>Ascomycota</taxon>
        <taxon>Pezizomycotina</taxon>
        <taxon>Eurotiomycetes</taxon>
        <taxon>Chaetothyriomycetidae</taxon>
        <taxon>Chaetothyriales</taxon>
        <taxon>Herpotrichiellaceae</taxon>
        <taxon>Cladophialophora</taxon>
    </lineage>
</organism>
<proteinExistence type="predicted"/>
<feature type="region of interest" description="Disordered" evidence="1">
    <location>
        <begin position="135"/>
        <end position="172"/>
    </location>
</feature>